<dbReference type="Pfam" id="PF06463">
    <property type="entry name" value="Mob_synth_C"/>
    <property type="match status" value="1"/>
</dbReference>
<evidence type="ECO:0000256" key="11">
    <source>
        <dbReference type="ARBA" id="ARBA00048697"/>
    </source>
</evidence>
<dbReference type="GO" id="GO:0046872">
    <property type="term" value="F:metal ion binding"/>
    <property type="evidence" value="ECO:0007669"/>
    <property type="project" value="UniProtKB-KW"/>
</dbReference>
<feature type="binding site" evidence="12">
    <location>
        <position position="95"/>
    </location>
    <ligand>
        <name>GTP</name>
        <dbReference type="ChEBI" id="CHEBI:37565"/>
    </ligand>
</feature>
<dbReference type="SFLD" id="SFLDS00029">
    <property type="entry name" value="Radical_SAM"/>
    <property type="match status" value="1"/>
</dbReference>
<dbReference type="RefSeq" id="WP_137014782.1">
    <property type="nucleotide sequence ID" value="NZ_SZPX01000007.1"/>
</dbReference>
<dbReference type="NCBIfam" id="TIGR02666">
    <property type="entry name" value="moaA"/>
    <property type="match status" value="1"/>
</dbReference>
<comment type="cofactor">
    <cofactor evidence="12">
        <name>[4Fe-4S] cluster</name>
        <dbReference type="ChEBI" id="CHEBI:49883"/>
    </cofactor>
    <text evidence="12">Binds 2 [4Fe-4S] clusters. Binds 1 [4Fe-4S] cluster coordinated with 3 cysteines and an exchangeable S-adenosyl-L-methionine and 1 [4Fe-4S] cluster coordinated with 3 cysteines and the GTP-derived substrate.</text>
</comment>
<comment type="caution">
    <text evidence="14">The sequence shown here is derived from an EMBL/GenBank/DDBJ whole genome shotgun (WGS) entry which is preliminary data.</text>
</comment>
<comment type="function">
    <text evidence="12">Catalyzes the cyclization of GTP to (8S)-3',8-cyclo-7,8-dihydroguanosine 5'-triphosphate.</text>
</comment>
<feature type="binding site" evidence="12">
    <location>
        <position position="266"/>
    </location>
    <ligand>
        <name>[4Fe-4S] cluster</name>
        <dbReference type="ChEBI" id="CHEBI:49883"/>
        <label>2</label>
        <note>4Fe-4S-substrate</note>
    </ligand>
</feature>
<feature type="binding site" evidence="12">
    <location>
        <position position="64"/>
    </location>
    <ligand>
        <name>GTP</name>
        <dbReference type="ChEBI" id="CHEBI:37565"/>
    </ligand>
</feature>
<feature type="binding site" evidence="12">
    <location>
        <position position="21"/>
    </location>
    <ligand>
        <name>[4Fe-4S] cluster</name>
        <dbReference type="ChEBI" id="CHEBI:49883"/>
        <label>1</label>
        <note>4Fe-4S-S-AdoMet</note>
    </ligand>
</feature>
<dbReference type="SMART" id="SM00729">
    <property type="entry name" value="Elp3"/>
    <property type="match status" value="1"/>
</dbReference>
<dbReference type="SUPFAM" id="SSF102114">
    <property type="entry name" value="Radical SAM enzymes"/>
    <property type="match status" value="1"/>
</dbReference>
<evidence type="ECO:0000256" key="5">
    <source>
        <dbReference type="ARBA" id="ARBA00022741"/>
    </source>
</evidence>
<feature type="binding site" evidence="12">
    <location>
        <begin position="254"/>
        <end position="256"/>
    </location>
    <ligand>
        <name>GTP</name>
        <dbReference type="ChEBI" id="CHEBI:37565"/>
    </ligand>
</feature>
<keyword evidence="7 12" id="KW-0411">Iron-sulfur</keyword>
<dbReference type="InterPro" id="IPR000385">
    <property type="entry name" value="MoaA_NifB_PqqE_Fe-S-bd_CS"/>
</dbReference>
<evidence type="ECO:0000256" key="4">
    <source>
        <dbReference type="ARBA" id="ARBA00022723"/>
    </source>
</evidence>
<evidence type="ECO:0000256" key="1">
    <source>
        <dbReference type="ARBA" id="ARBA00012167"/>
    </source>
</evidence>
<feature type="binding site" evidence="12">
    <location>
        <position position="155"/>
    </location>
    <ligand>
        <name>GTP</name>
        <dbReference type="ChEBI" id="CHEBI:37565"/>
    </ligand>
</feature>
<dbReference type="Proteomes" id="UP000309561">
    <property type="component" value="Unassembled WGS sequence"/>
</dbReference>
<evidence type="ECO:0000259" key="13">
    <source>
        <dbReference type="PROSITE" id="PS51918"/>
    </source>
</evidence>
<feature type="binding site" evidence="12">
    <location>
        <position position="14"/>
    </location>
    <ligand>
        <name>GTP</name>
        <dbReference type="ChEBI" id="CHEBI:37565"/>
    </ligand>
</feature>
<proteinExistence type="inferred from homology"/>
<dbReference type="GO" id="GO:1904047">
    <property type="term" value="F:S-adenosyl-L-methionine binding"/>
    <property type="evidence" value="ECO:0007669"/>
    <property type="project" value="UniProtKB-UniRule"/>
</dbReference>
<dbReference type="InterPro" id="IPR010505">
    <property type="entry name" value="MoaA_twitch"/>
</dbReference>
<dbReference type="UniPathway" id="UPA00344"/>
<feature type="binding site" evidence="12">
    <location>
        <position position="25"/>
    </location>
    <ligand>
        <name>[4Fe-4S] cluster</name>
        <dbReference type="ChEBI" id="CHEBI:49883"/>
        <label>1</label>
        <note>4Fe-4S-S-AdoMet</note>
    </ligand>
</feature>
<evidence type="ECO:0000256" key="9">
    <source>
        <dbReference type="ARBA" id="ARBA00023150"/>
    </source>
</evidence>
<feature type="binding site" evidence="12">
    <location>
        <position position="252"/>
    </location>
    <ligand>
        <name>[4Fe-4S] cluster</name>
        <dbReference type="ChEBI" id="CHEBI:49883"/>
        <label>2</label>
        <note>4Fe-4S-substrate</note>
    </ligand>
</feature>
<dbReference type="SFLD" id="SFLDG01383">
    <property type="entry name" value="cyclic_pyranopterin_phosphate"/>
    <property type="match status" value="1"/>
</dbReference>
<reference evidence="14 15" key="1">
    <citation type="submission" date="2019-04" db="EMBL/GenBank/DDBJ databases">
        <title>Sulfurimonas crateris sp. nov. a facultative anaerobic sulfur-oxidizing chemolithautotrophic bacterium isolated from a terrestrial mud vulcano.</title>
        <authorList>
            <person name="Ratnikova N.M."/>
            <person name="Slobodkin A.I."/>
            <person name="Merkel A.Y."/>
            <person name="Novikov A."/>
            <person name="Bonch-Osmolovskaya E.A."/>
            <person name="Slobodkina G.B."/>
        </authorList>
    </citation>
    <scope>NUCLEOTIDE SEQUENCE [LARGE SCALE GENOMIC DNA]</scope>
    <source>
        <strain evidence="14 15">SN118</strain>
    </source>
</reference>
<comment type="catalytic activity">
    <reaction evidence="11 12">
        <text>GTP + AH2 + S-adenosyl-L-methionine = (8S)-3',8-cyclo-7,8-dihydroguanosine 5'-triphosphate + 5'-deoxyadenosine + L-methionine + A + H(+)</text>
        <dbReference type="Rhea" id="RHEA:49576"/>
        <dbReference type="ChEBI" id="CHEBI:13193"/>
        <dbReference type="ChEBI" id="CHEBI:15378"/>
        <dbReference type="ChEBI" id="CHEBI:17319"/>
        <dbReference type="ChEBI" id="CHEBI:17499"/>
        <dbReference type="ChEBI" id="CHEBI:37565"/>
        <dbReference type="ChEBI" id="CHEBI:57844"/>
        <dbReference type="ChEBI" id="CHEBI:59789"/>
        <dbReference type="ChEBI" id="CHEBI:131766"/>
        <dbReference type="EC" id="4.1.99.22"/>
    </reaction>
</comment>
<evidence type="ECO:0000256" key="2">
    <source>
        <dbReference type="ARBA" id="ARBA00022485"/>
    </source>
</evidence>
<dbReference type="EMBL" id="SZPX01000007">
    <property type="protein sequence ID" value="TKI68704.1"/>
    <property type="molecule type" value="Genomic_DNA"/>
</dbReference>
<name>A0A4U2Z4G7_9BACT</name>
<evidence type="ECO:0000256" key="12">
    <source>
        <dbReference type="HAMAP-Rule" id="MF_01225"/>
    </source>
</evidence>
<dbReference type="PANTHER" id="PTHR22960:SF0">
    <property type="entry name" value="MOLYBDENUM COFACTOR BIOSYNTHESIS PROTEIN 1"/>
    <property type="match status" value="1"/>
</dbReference>
<dbReference type="CDD" id="cd01335">
    <property type="entry name" value="Radical_SAM"/>
    <property type="match status" value="1"/>
</dbReference>
<feature type="binding site" evidence="12">
    <location>
        <position position="189"/>
    </location>
    <ligand>
        <name>S-adenosyl-L-methionine</name>
        <dbReference type="ChEBI" id="CHEBI:59789"/>
    </ligand>
</feature>
<dbReference type="AlphaFoldDB" id="A0A4U2Z4G7"/>
<dbReference type="GO" id="GO:0005525">
    <property type="term" value="F:GTP binding"/>
    <property type="evidence" value="ECO:0007669"/>
    <property type="project" value="UniProtKB-UniRule"/>
</dbReference>
<sequence>MLIDSYHRVVDYLRISVTERCNFRCQYCMPEKPFSWVPKENLLTFEELFLFVKVAIDEGIKKIRITGGEPLLREDLDVFIKMIYDYAPDIDLAMTTNAYLLKSTAQKLKDAGLKRLNVSIDTLKPEVAQKIAGKDVLANVLEGVEEARAVGLKVKVNMVPMKNMNADEIVDVLEYCKERGMSIRFIEYMENRFASKEISGLKSDELLAILREYYEFEDEGFDGASPSHYYRMSDGYRFGIIEPYEDDFCKQCNRIRLTAEGQLIPCLYFDEALSIGKAIKAGDVAGAAEVLREVVKNKPEKNRWGGEDGEISSRAFYETGG</sequence>
<gene>
    <name evidence="12 14" type="primary">moaA</name>
    <name evidence="14" type="ORF">FCU45_09845</name>
</gene>
<evidence type="ECO:0000313" key="15">
    <source>
        <dbReference type="Proteomes" id="UP000309561"/>
    </source>
</evidence>
<keyword evidence="4 12" id="KW-0479">Metal-binding</keyword>
<dbReference type="InterPro" id="IPR013483">
    <property type="entry name" value="MoaA"/>
</dbReference>
<keyword evidence="8 12" id="KW-0342">GTP-binding</keyword>
<keyword evidence="10 12" id="KW-0456">Lyase</keyword>
<dbReference type="InterPro" id="IPR007197">
    <property type="entry name" value="rSAM"/>
</dbReference>
<dbReference type="EC" id="4.1.99.22" evidence="1 12"/>
<feature type="binding site" evidence="12">
    <location>
        <position position="68"/>
    </location>
    <ligand>
        <name>S-adenosyl-L-methionine</name>
        <dbReference type="ChEBI" id="CHEBI:59789"/>
    </ligand>
</feature>
<comment type="subunit">
    <text evidence="12">Monomer and homodimer.</text>
</comment>
<dbReference type="GO" id="GO:0051539">
    <property type="term" value="F:4 iron, 4 sulfur cluster binding"/>
    <property type="evidence" value="ECO:0007669"/>
    <property type="project" value="UniProtKB-UniRule"/>
</dbReference>
<dbReference type="PROSITE" id="PS01305">
    <property type="entry name" value="MOAA_NIFB_PQQE"/>
    <property type="match status" value="1"/>
</dbReference>
<feature type="domain" description="Radical SAM core" evidence="13">
    <location>
        <begin position="5"/>
        <end position="227"/>
    </location>
</feature>
<dbReference type="InterPro" id="IPR058240">
    <property type="entry name" value="rSAM_sf"/>
</dbReference>
<dbReference type="GO" id="GO:0061798">
    <property type="term" value="F:GTP 3',8'-cyclase activity"/>
    <property type="evidence" value="ECO:0007669"/>
    <property type="project" value="UniProtKB-UniRule"/>
</dbReference>
<feature type="binding site" evidence="12">
    <location>
        <position position="249"/>
    </location>
    <ligand>
        <name>[4Fe-4S] cluster</name>
        <dbReference type="ChEBI" id="CHEBI:49883"/>
        <label>2</label>
        <note>4Fe-4S-substrate</note>
    </ligand>
</feature>
<dbReference type="OrthoDB" id="9763993at2"/>
<feature type="binding site" evidence="12">
    <location>
        <position position="28"/>
    </location>
    <ligand>
        <name>[4Fe-4S] cluster</name>
        <dbReference type="ChEBI" id="CHEBI:49883"/>
        <label>1</label>
        <note>4Fe-4S-S-AdoMet</note>
    </ligand>
</feature>
<dbReference type="InterPro" id="IPR040064">
    <property type="entry name" value="MoaA-like"/>
</dbReference>
<dbReference type="SFLD" id="SFLDG01067">
    <property type="entry name" value="SPASM/twitch_domain_containing"/>
    <property type="match status" value="1"/>
</dbReference>
<dbReference type="SFLD" id="SFLDG01386">
    <property type="entry name" value="main_SPASM_domain-containing"/>
    <property type="match status" value="1"/>
</dbReference>
<dbReference type="PROSITE" id="PS51918">
    <property type="entry name" value="RADICAL_SAM"/>
    <property type="match status" value="1"/>
</dbReference>
<comment type="pathway">
    <text evidence="12">Cofactor biosynthesis; molybdopterin biosynthesis.</text>
</comment>
<dbReference type="InterPro" id="IPR050105">
    <property type="entry name" value="MoCo_biosynth_MoaA/MoaC"/>
</dbReference>
<protein>
    <recommendedName>
        <fullName evidence="1 12">GTP 3',8-cyclase</fullName>
        <ecNumber evidence="1 12">4.1.99.22</ecNumber>
    </recommendedName>
    <alternativeName>
        <fullName evidence="12">Molybdenum cofactor biosynthesis protein A</fullName>
    </alternativeName>
</protein>
<dbReference type="GO" id="GO:0061799">
    <property type="term" value="F:cyclic pyranopterin monophosphate synthase activity"/>
    <property type="evidence" value="ECO:0007669"/>
    <property type="project" value="TreeGrafter"/>
</dbReference>
<dbReference type="InterPro" id="IPR013785">
    <property type="entry name" value="Aldolase_TIM"/>
</dbReference>
<keyword evidence="3 12" id="KW-0949">S-adenosyl-L-methionine</keyword>
<accession>A0A4U2Z4G7</accession>
<comment type="similarity">
    <text evidence="12">Belongs to the radical SAM superfamily. MoaA family.</text>
</comment>
<organism evidence="14 15">
    <name type="scientific">Sulfurimonas crateris</name>
    <dbReference type="NCBI Taxonomy" id="2574727"/>
    <lineage>
        <taxon>Bacteria</taxon>
        <taxon>Pseudomonadati</taxon>
        <taxon>Campylobacterota</taxon>
        <taxon>Epsilonproteobacteria</taxon>
        <taxon>Campylobacterales</taxon>
        <taxon>Sulfurimonadaceae</taxon>
        <taxon>Sulfurimonas</taxon>
    </lineage>
</organism>
<evidence type="ECO:0000313" key="14">
    <source>
        <dbReference type="EMBL" id="TKI68704.1"/>
    </source>
</evidence>
<dbReference type="CDD" id="cd21117">
    <property type="entry name" value="Twitch_MoaA"/>
    <property type="match status" value="1"/>
</dbReference>
<evidence type="ECO:0000256" key="8">
    <source>
        <dbReference type="ARBA" id="ARBA00023134"/>
    </source>
</evidence>
<dbReference type="GO" id="GO:0006777">
    <property type="term" value="P:Mo-molybdopterin cofactor biosynthetic process"/>
    <property type="evidence" value="ECO:0007669"/>
    <property type="project" value="UniProtKB-UniRule"/>
</dbReference>
<evidence type="ECO:0000256" key="10">
    <source>
        <dbReference type="ARBA" id="ARBA00023239"/>
    </source>
</evidence>
<dbReference type="Pfam" id="PF04055">
    <property type="entry name" value="Radical_SAM"/>
    <property type="match status" value="1"/>
</dbReference>
<evidence type="ECO:0000256" key="6">
    <source>
        <dbReference type="ARBA" id="ARBA00023004"/>
    </source>
</evidence>
<evidence type="ECO:0000256" key="7">
    <source>
        <dbReference type="ARBA" id="ARBA00023014"/>
    </source>
</evidence>
<keyword evidence="9 12" id="KW-0501">Molybdenum cofactor biosynthesis</keyword>
<keyword evidence="2 12" id="KW-0004">4Fe-4S</keyword>
<dbReference type="PANTHER" id="PTHR22960">
    <property type="entry name" value="MOLYBDOPTERIN COFACTOR SYNTHESIS PROTEIN A"/>
    <property type="match status" value="1"/>
</dbReference>
<dbReference type="InterPro" id="IPR006638">
    <property type="entry name" value="Elp3/MiaA/NifB-like_rSAM"/>
</dbReference>
<feature type="binding site" evidence="12">
    <location>
        <position position="119"/>
    </location>
    <ligand>
        <name>S-adenosyl-L-methionine</name>
        <dbReference type="ChEBI" id="CHEBI:59789"/>
    </ligand>
</feature>
<keyword evidence="15" id="KW-1185">Reference proteome</keyword>
<dbReference type="Gene3D" id="3.20.20.70">
    <property type="entry name" value="Aldolase class I"/>
    <property type="match status" value="1"/>
</dbReference>
<keyword evidence="6 12" id="KW-0408">Iron</keyword>
<keyword evidence="5 12" id="KW-0547">Nucleotide-binding</keyword>
<evidence type="ECO:0000256" key="3">
    <source>
        <dbReference type="ARBA" id="ARBA00022691"/>
    </source>
</evidence>
<dbReference type="HAMAP" id="MF_01225_B">
    <property type="entry name" value="MoaA_B"/>
    <property type="match status" value="1"/>
</dbReference>
<feature type="binding site" evidence="12">
    <location>
        <position position="27"/>
    </location>
    <ligand>
        <name>S-adenosyl-L-methionine</name>
        <dbReference type="ChEBI" id="CHEBI:59789"/>
    </ligand>
</feature>